<dbReference type="CDD" id="cd07477">
    <property type="entry name" value="Peptidases_S8_Subtilisin_subset"/>
    <property type="match status" value="1"/>
</dbReference>
<evidence type="ECO:0000256" key="7">
    <source>
        <dbReference type="ARBA" id="ARBA00022801"/>
    </source>
</evidence>
<dbReference type="Gene3D" id="3.40.50.200">
    <property type="entry name" value="Peptidase S8/S53 domain"/>
    <property type="match status" value="1"/>
</dbReference>
<evidence type="ECO:0000259" key="11">
    <source>
        <dbReference type="Pfam" id="PF00082"/>
    </source>
</evidence>
<dbReference type="PROSITE" id="PS00137">
    <property type="entry name" value="SUBTILASE_HIS"/>
    <property type="match status" value="1"/>
</dbReference>
<dbReference type="eggNOG" id="COG1404">
    <property type="taxonomic scope" value="Bacteria"/>
</dbReference>
<evidence type="ECO:0000256" key="3">
    <source>
        <dbReference type="ARBA" id="ARBA00011073"/>
    </source>
</evidence>
<dbReference type="PRINTS" id="PR00723">
    <property type="entry name" value="SUBTILISIN"/>
</dbReference>
<evidence type="ECO:0000256" key="9">
    <source>
        <dbReference type="ARBA" id="ARBA00022837"/>
    </source>
</evidence>
<dbReference type="SUPFAM" id="SSF52743">
    <property type="entry name" value="Subtilisin-like"/>
    <property type="match status" value="1"/>
</dbReference>
<dbReference type="InterPro" id="IPR023827">
    <property type="entry name" value="Peptidase_S8_Asp-AS"/>
</dbReference>
<evidence type="ECO:0000256" key="1">
    <source>
        <dbReference type="ARBA" id="ARBA00001913"/>
    </source>
</evidence>
<dbReference type="GO" id="GO:0046872">
    <property type="term" value="F:metal ion binding"/>
    <property type="evidence" value="ECO:0007669"/>
    <property type="project" value="UniProtKB-KW"/>
</dbReference>
<dbReference type="InterPro" id="IPR050131">
    <property type="entry name" value="Peptidase_S8_subtilisin-like"/>
</dbReference>
<keyword evidence="8 10" id="KW-0720">Serine protease</keyword>
<dbReference type="GO" id="GO:0006508">
    <property type="term" value="P:proteolysis"/>
    <property type="evidence" value="ECO:0007669"/>
    <property type="project" value="UniProtKB-KW"/>
</dbReference>
<dbReference type="InterPro" id="IPR022398">
    <property type="entry name" value="Peptidase_S8_His-AS"/>
</dbReference>
<evidence type="ECO:0000256" key="4">
    <source>
        <dbReference type="ARBA" id="ARBA00022525"/>
    </source>
</evidence>
<gene>
    <name evidence="12" type="ORF">A361_24990</name>
</gene>
<dbReference type="Pfam" id="PF04122">
    <property type="entry name" value="CW_binding_2"/>
    <property type="match status" value="3"/>
</dbReference>
<protein>
    <recommendedName>
        <fullName evidence="11">Peptidase S8/S53 domain-containing protein</fullName>
    </recommendedName>
</protein>
<dbReference type="InterPro" id="IPR015500">
    <property type="entry name" value="Peptidase_S8_subtilisin-rel"/>
</dbReference>
<evidence type="ECO:0000256" key="6">
    <source>
        <dbReference type="ARBA" id="ARBA00022723"/>
    </source>
</evidence>
<dbReference type="eggNOG" id="COG2247">
    <property type="taxonomic scope" value="Bacteria"/>
</dbReference>
<comment type="similarity">
    <text evidence="3 10">Belongs to the peptidase S8 family.</text>
</comment>
<keyword evidence="5 10" id="KW-0645">Protease</keyword>
<dbReference type="InterPro" id="IPR037045">
    <property type="entry name" value="S8pro/Inhibitor_I9_sf"/>
</dbReference>
<evidence type="ECO:0000256" key="10">
    <source>
        <dbReference type="PROSITE-ProRule" id="PRU01240"/>
    </source>
</evidence>
<dbReference type="PROSITE" id="PS51892">
    <property type="entry name" value="SUBTILASE"/>
    <property type="match status" value="1"/>
</dbReference>
<dbReference type="Pfam" id="PF00082">
    <property type="entry name" value="Peptidase_S8"/>
    <property type="match status" value="1"/>
</dbReference>
<dbReference type="Proteomes" id="UP000077856">
    <property type="component" value="Chromosome"/>
</dbReference>
<comment type="cofactor">
    <cofactor evidence="1">
        <name>Ca(2+)</name>
        <dbReference type="ChEBI" id="CHEBI:29108"/>
    </cofactor>
</comment>
<comment type="subcellular location">
    <subcellularLocation>
        <location evidence="2">Secreted</location>
    </subcellularLocation>
</comment>
<proteinExistence type="inferred from homology"/>
<dbReference type="RefSeq" id="WP_019380767.1">
    <property type="nucleotide sequence ID" value="NZ_CP015506.1"/>
</dbReference>
<feature type="active site" description="Charge relay system" evidence="10">
    <location>
        <position position="151"/>
    </location>
</feature>
<dbReference type="GO" id="GO:0005576">
    <property type="term" value="C:extracellular region"/>
    <property type="evidence" value="ECO:0007669"/>
    <property type="project" value="UniProtKB-SubCell"/>
</dbReference>
<dbReference type="PANTHER" id="PTHR43806:SF11">
    <property type="entry name" value="CEREVISIN-RELATED"/>
    <property type="match status" value="1"/>
</dbReference>
<keyword evidence="4" id="KW-0964">Secreted</keyword>
<dbReference type="Gene3D" id="3.40.50.12090">
    <property type="match status" value="2"/>
</dbReference>
<feature type="active site" description="Charge relay system" evidence="10">
    <location>
        <position position="121"/>
    </location>
</feature>
<evidence type="ECO:0000256" key="2">
    <source>
        <dbReference type="ARBA" id="ARBA00004613"/>
    </source>
</evidence>
<evidence type="ECO:0000313" key="12">
    <source>
        <dbReference type="EMBL" id="AND42267.1"/>
    </source>
</evidence>
<reference evidence="12 13" key="1">
    <citation type="submission" date="2016-04" db="EMBL/GenBank/DDBJ databases">
        <title>Complete genome sequence of Bacillus oceanisediminis strain 2691.</title>
        <authorList>
            <person name="Jeong H."/>
            <person name="Kim H.J."/>
            <person name="Lee D.-W."/>
        </authorList>
    </citation>
    <scope>NUCLEOTIDE SEQUENCE [LARGE SCALE GENOMIC DNA]</scope>
    <source>
        <strain evidence="12 13">2691</strain>
    </source>
</reference>
<dbReference type="PANTHER" id="PTHR43806">
    <property type="entry name" value="PEPTIDASE S8"/>
    <property type="match status" value="1"/>
</dbReference>
<dbReference type="PROSITE" id="PS00136">
    <property type="entry name" value="SUBTILASE_ASP"/>
    <property type="match status" value="1"/>
</dbReference>
<name>A0A160MG48_9BACI</name>
<dbReference type="InterPro" id="IPR036852">
    <property type="entry name" value="Peptidase_S8/S53_dom_sf"/>
</dbReference>
<dbReference type="InterPro" id="IPR034202">
    <property type="entry name" value="Subtilisin_Carlsberg-like"/>
</dbReference>
<dbReference type="InterPro" id="IPR007253">
    <property type="entry name" value="Cell_wall-bd_2"/>
</dbReference>
<dbReference type="KEGG" id="bon:A361_24990"/>
<feature type="domain" description="Peptidase S8/S53" evidence="11">
    <location>
        <begin position="112"/>
        <end position="357"/>
    </location>
</feature>
<dbReference type="STRING" id="1196031.A361_24990"/>
<evidence type="ECO:0000256" key="5">
    <source>
        <dbReference type="ARBA" id="ARBA00022670"/>
    </source>
</evidence>
<evidence type="ECO:0000313" key="13">
    <source>
        <dbReference type="Proteomes" id="UP000077856"/>
    </source>
</evidence>
<dbReference type="AlphaFoldDB" id="A0A160MG48"/>
<keyword evidence="9" id="KW-0106">Calcium</keyword>
<dbReference type="Gene3D" id="3.30.70.80">
    <property type="entry name" value="Peptidase S8 propeptide/proteinase inhibitor I9"/>
    <property type="match status" value="1"/>
</dbReference>
<keyword evidence="6" id="KW-0479">Metal-binding</keyword>
<accession>A0A160MG48</accession>
<dbReference type="EMBL" id="CP015506">
    <property type="protein sequence ID" value="AND42267.1"/>
    <property type="molecule type" value="Genomic_DNA"/>
</dbReference>
<keyword evidence="7 10" id="KW-0378">Hydrolase</keyword>
<sequence>MTFIFLITILFFPSPNPVAGIEEPQTKEVIVLFDNRVDIKAVHKFDGLILEEYANLPLIKAKLPSSAINELKAVPSVKSVEFEETVKVVGQMQGWGIKSIKATQSWSLDSTGKGVKVAILDTGISVHEDLTIAGGRSFVEYTDSFHDDNGHGTHVAGIIGAADNNKGIVGVAPDSRLYAVKVLDKTGSGFVSNIIKGIDWAITNKMDIINLSLVSAGSSTALKAAIDKAANAGIFVVAAGGNDGRKEGTGDTVSYPAKYPTVIGVAAVDELNNRGEFSATGNGIELSAPGVNITSTIPNNEYASYDGTSMAAAFVSGKLALLKELFPFASNSWIRNKIKENTRDLGEKGKDPLYGYGLVQPILNAERIGGKDRFEVAINVSKKGWKTTETVFVTNYLAFADALSASPLAYKYNAPILLTNSEKLHTGTKSEIKRLQAKEVIIIGGKGSISDKVFSELKMMGVKIIRIGGQDRFEVAANIAEKMGAYKNAILTNGLNFPDALAIAPFAAANGYPILLTRSDVIPEVTKNELFGNHVEKTIVVGGKASVQPKVFTKLVSPERIGGKDRYEVAANIMNKYFPNQDHLYIATGSTFADALTGSIAIANSNSTILLTRKNELPELAAMSIAGDKVKRYSILGGEGSVGKGVFQYLVK</sequence>
<feature type="active site" description="Charge relay system" evidence="10">
    <location>
        <position position="309"/>
    </location>
</feature>
<dbReference type="InterPro" id="IPR000209">
    <property type="entry name" value="Peptidase_S8/S53_dom"/>
</dbReference>
<organism evidence="12 13">
    <name type="scientific">Cytobacillus oceanisediminis 2691</name>
    <dbReference type="NCBI Taxonomy" id="1196031"/>
    <lineage>
        <taxon>Bacteria</taxon>
        <taxon>Bacillati</taxon>
        <taxon>Bacillota</taxon>
        <taxon>Bacilli</taxon>
        <taxon>Bacillales</taxon>
        <taxon>Bacillaceae</taxon>
        <taxon>Cytobacillus</taxon>
    </lineage>
</organism>
<dbReference type="GO" id="GO:0004252">
    <property type="term" value="F:serine-type endopeptidase activity"/>
    <property type="evidence" value="ECO:0007669"/>
    <property type="project" value="UniProtKB-UniRule"/>
</dbReference>
<evidence type="ECO:0000256" key="8">
    <source>
        <dbReference type="ARBA" id="ARBA00022825"/>
    </source>
</evidence>